<dbReference type="InterPro" id="IPR036291">
    <property type="entry name" value="NAD(P)-bd_dom_sf"/>
</dbReference>
<dbReference type="SUPFAM" id="SSF51735">
    <property type="entry name" value="NAD(P)-binding Rossmann-fold domains"/>
    <property type="match status" value="1"/>
</dbReference>
<dbReference type="RefSeq" id="WP_081993522.1">
    <property type="nucleotide sequence ID" value="NZ_JAAVUN010000016.1"/>
</dbReference>
<proteinExistence type="inferred from homology"/>
<dbReference type="InterPro" id="IPR029063">
    <property type="entry name" value="SAM-dependent_MTases_sf"/>
</dbReference>
<feature type="transmembrane region" description="Helical" evidence="3">
    <location>
        <begin position="139"/>
        <end position="157"/>
    </location>
</feature>
<organism evidence="5 6">
    <name type="scientific">Kocuria subflava</name>
    <dbReference type="NCBI Taxonomy" id="1736139"/>
    <lineage>
        <taxon>Bacteria</taxon>
        <taxon>Bacillati</taxon>
        <taxon>Actinomycetota</taxon>
        <taxon>Actinomycetes</taxon>
        <taxon>Micrococcales</taxon>
        <taxon>Micrococcaceae</taxon>
        <taxon>Kocuria</taxon>
    </lineage>
</organism>
<feature type="domain" description="Polysaccharide biosynthesis protein CapD-like" evidence="4">
    <location>
        <begin position="315"/>
        <end position="594"/>
    </location>
</feature>
<protein>
    <submittedName>
        <fullName evidence="5">Polysaccharide biosynthesis protein</fullName>
    </submittedName>
</protein>
<evidence type="ECO:0000256" key="3">
    <source>
        <dbReference type="SAM" id="Phobius"/>
    </source>
</evidence>
<dbReference type="EMBL" id="JAAVUN010000016">
    <property type="protein sequence ID" value="NKE10094.1"/>
    <property type="molecule type" value="Genomic_DNA"/>
</dbReference>
<feature type="compositionally biased region" description="Basic and acidic residues" evidence="2">
    <location>
        <begin position="659"/>
        <end position="669"/>
    </location>
</feature>
<dbReference type="PANTHER" id="PTHR43318">
    <property type="entry name" value="UDP-N-ACETYLGLUCOSAMINE 4,6-DEHYDRATASE"/>
    <property type="match status" value="1"/>
</dbReference>
<comment type="caution">
    <text evidence="5">The sequence shown here is derived from an EMBL/GenBank/DDBJ whole genome shotgun (WGS) entry which is preliminary data.</text>
</comment>
<reference evidence="5 6" key="1">
    <citation type="submission" date="2020-02" db="EMBL/GenBank/DDBJ databases">
        <authorList>
            <person name="Sun Q."/>
        </authorList>
    </citation>
    <scope>NUCLEOTIDE SEQUENCE [LARGE SCALE GENOMIC DNA]</scope>
    <source>
        <strain evidence="5 6">YIM 13062</strain>
    </source>
</reference>
<feature type="transmembrane region" description="Helical" evidence="3">
    <location>
        <begin position="38"/>
        <end position="63"/>
    </location>
</feature>
<sequence length="695" mass="74496">MTTPHGRDSAGPATGSQPQVRSGTTSARGGSESERPTAWLWIQMMLDSVAWIAAMGVALVLRYELSIQFINVSSLLAACLIAVVAQIAVGYSFALYRGRYSYGSFDEGKLLIVVTLIVTAILQIVLLVAGSTIGIPRSVALIAFPFAALFMAAFRYLKRMYQESTSKPQANAQHVVIYGAGQSGTFIVQRMMQDPDSEYLPVALLDDDPSKKHLRVSSVPVLGTIADAPAVLAQTRSSILLVAQSNASSKLMQRVSDVVAGTNTRVMTVPPVRDMLTGSGTSVDIRDISLEDLIGRIPVDIDAAGIADYITGKRVLVTGAGGSIGSELCRQLLAFDPAELMMLDRDETNLQATQISITGRGLLDGQDTVLADIRDAQNLATIFERRRPQVVFHAAALKHVSLLETYPDEAWKTNVLGTLNVLAAARAADVDVFVNVSTDKAANPTTALGHSKRVAEKLTAWMARETGKRYASVRFGNVFGSRGSMLPLFTEQIRQGGPITVTHEDATRYFMTIPEACQLVVQAGAIASGGEVLILDMGEPVRILDVAKRLRSLSGQEGIEIVITGLRPGEKLHEDLIGMDESDARPFHPKISHAQVRALSPSNLDRHVWKERGGMTLTGAIPVVGPSTQPALTQFHGAREIPKRQQGGGSTASKGQGPGEHRAVQRPDDQEATDQGTSGHGTSRHRAENAEGQAS</sequence>
<comment type="similarity">
    <text evidence="1">Belongs to the polysaccharide synthase family.</text>
</comment>
<keyword evidence="3" id="KW-0812">Transmembrane</keyword>
<dbReference type="Proteomes" id="UP000521379">
    <property type="component" value="Unassembled WGS sequence"/>
</dbReference>
<evidence type="ECO:0000256" key="2">
    <source>
        <dbReference type="SAM" id="MobiDB-lite"/>
    </source>
</evidence>
<dbReference type="InterPro" id="IPR051203">
    <property type="entry name" value="Polysaccharide_Synthase-Rel"/>
</dbReference>
<dbReference type="Gene3D" id="3.40.50.720">
    <property type="entry name" value="NAD(P)-binding Rossmann-like Domain"/>
    <property type="match status" value="2"/>
</dbReference>
<evidence type="ECO:0000313" key="6">
    <source>
        <dbReference type="Proteomes" id="UP000521379"/>
    </source>
</evidence>
<name>A0A846TWP6_9MICC</name>
<keyword evidence="3" id="KW-1133">Transmembrane helix</keyword>
<accession>A0A846TWP6</accession>
<feature type="region of interest" description="Disordered" evidence="2">
    <location>
        <begin position="1"/>
        <end position="32"/>
    </location>
</feature>
<feature type="transmembrane region" description="Helical" evidence="3">
    <location>
        <begin position="75"/>
        <end position="98"/>
    </location>
</feature>
<keyword evidence="6" id="KW-1185">Reference proteome</keyword>
<dbReference type="InterPro" id="IPR003869">
    <property type="entry name" value="Polysac_CapD-like"/>
</dbReference>
<keyword evidence="3" id="KW-0472">Membrane</keyword>
<dbReference type="Pfam" id="PF02719">
    <property type="entry name" value="Polysacc_synt_2"/>
    <property type="match status" value="1"/>
</dbReference>
<feature type="transmembrane region" description="Helical" evidence="3">
    <location>
        <begin position="110"/>
        <end position="133"/>
    </location>
</feature>
<dbReference type="AlphaFoldDB" id="A0A846TWP6"/>
<dbReference type="Pfam" id="PF13727">
    <property type="entry name" value="CoA_binding_3"/>
    <property type="match status" value="1"/>
</dbReference>
<dbReference type="PANTHER" id="PTHR43318:SF1">
    <property type="entry name" value="POLYSACCHARIDE BIOSYNTHESIS PROTEIN EPSC-RELATED"/>
    <property type="match status" value="1"/>
</dbReference>
<evidence type="ECO:0000259" key="4">
    <source>
        <dbReference type="Pfam" id="PF02719"/>
    </source>
</evidence>
<dbReference type="SUPFAM" id="SSF53335">
    <property type="entry name" value="S-adenosyl-L-methionine-dependent methyltransferases"/>
    <property type="match status" value="1"/>
</dbReference>
<feature type="region of interest" description="Disordered" evidence="2">
    <location>
        <begin position="640"/>
        <end position="695"/>
    </location>
</feature>
<gene>
    <name evidence="5" type="ORF">GTW58_09150</name>
</gene>
<evidence type="ECO:0000256" key="1">
    <source>
        <dbReference type="ARBA" id="ARBA00007430"/>
    </source>
</evidence>
<dbReference type="CDD" id="cd05237">
    <property type="entry name" value="UDP_invert_4-6DH_SDR_e"/>
    <property type="match status" value="1"/>
</dbReference>
<feature type="compositionally biased region" description="Polar residues" evidence="2">
    <location>
        <begin position="14"/>
        <end position="28"/>
    </location>
</feature>
<evidence type="ECO:0000313" key="5">
    <source>
        <dbReference type="EMBL" id="NKE10094.1"/>
    </source>
</evidence>